<accession>A0A174XJ44</accession>
<dbReference type="Gene3D" id="1.10.10.10">
    <property type="entry name" value="Winged helix-like DNA-binding domain superfamily/Winged helix DNA-binding domain"/>
    <property type="match status" value="1"/>
</dbReference>
<evidence type="ECO:0000256" key="2">
    <source>
        <dbReference type="ARBA" id="ARBA00023015"/>
    </source>
</evidence>
<evidence type="ECO:0000313" key="8">
    <source>
        <dbReference type="Proteomes" id="UP001055091"/>
    </source>
</evidence>
<keyword evidence="4" id="KW-0804">Transcription</keyword>
<proteinExistence type="inferred from homology"/>
<gene>
    <name evidence="5" type="ORF">CE91St55_58540</name>
    <name evidence="6" type="ORF">GNE07_02635</name>
</gene>
<dbReference type="InterPro" id="IPR036390">
    <property type="entry name" value="WH_DNA-bd_sf"/>
</dbReference>
<dbReference type="OrthoDB" id="9795583at2"/>
<evidence type="ECO:0000313" key="6">
    <source>
        <dbReference type="EMBL" id="MUB61972.1"/>
    </source>
</evidence>
<dbReference type="EMBL" id="BQNJ01000002">
    <property type="protein sequence ID" value="GKH03873.1"/>
    <property type="molecule type" value="Genomic_DNA"/>
</dbReference>
<dbReference type="InterPro" id="IPR005650">
    <property type="entry name" value="BlaI_family"/>
</dbReference>
<dbReference type="Pfam" id="PF03965">
    <property type="entry name" value="Penicillinase_R"/>
    <property type="match status" value="1"/>
</dbReference>
<keyword evidence="2" id="KW-0805">Transcription regulation</keyword>
<sequence>MGIKLVDSEIKVMDVLWKEGDTMAKHVADVMKERYNWNVNTTYTLLKRCIKKGAVERIDPNFVCHALVKQEEVQEQETDELLHKVFDGSVDKLFASLLGRKNLSAEQVEKLKQMVEELGGDGK</sequence>
<dbReference type="RefSeq" id="WP_022032406.1">
    <property type="nucleotide sequence ID" value="NZ_BQNJ01000002.1"/>
</dbReference>
<dbReference type="Proteomes" id="UP000434223">
    <property type="component" value="Unassembled WGS sequence"/>
</dbReference>
<dbReference type="GO" id="GO:0045892">
    <property type="term" value="P:negative regulation of DNA-templated transcription"/>
    <property type="evidence" value="ECO:0007669"/>
    <property type="project" value="InterPro"/>
</dbReference>
<dbReference type="Proteomes" id="UP001055091">
    <property type="component" value="Unassembled WGS sequence"/>
</dbReference>
<evidence type="ECO:0000256" key="4">
    <source>
        <dbReference type="ARBA" id="ARBA00023163"/>
    </source>
</evidence>
<protein>
    <submittedName>
        <fullName evidence="6">BlaI/MecI/CopY family transcriptional regulator</fullName>
    </submittedName>
    <submittedName>
        <fullName evidence="5">Penicillin-binding protein</fullName>
    </submittedName>
</protein>
<dbReference type="PIRSF" id="PIRSF019455">
    <property type="entry name" value="CopR_AtkY"/>
    <property type="match status" value="1"/>
</dbReference>
<keyword evidence="3" id="KW-0238">DNA-binding</keyword>
<comment type="similarity">
    <text evidence="1">Belongs to the BlaI transcriptional regulatory family.</text>
</comment>
<comment type="caution">
    <text evidence="5">The sequence shown here is derived from an EMBL/GenBank/DDBJ whole genome shotgun (WGS) entry which is preliminary data.</text>
</comment>
<evidence type="ECO:0000313" key="5">
    <source>
        <dbReference type="EMBL" id="GKH03873.1"/>
    </source>
</evidence>
<dbReference type="InterPro" id="IPR036388">
    <property type="entry name" value="WH-like_DNA-bd_sf"/>
</dbReference>
<dbReference type="AlphaFoldDB" id="A0A174XJ44"/>
<evidence type="ECO:0000256" key="1">
    <source>
        <dbReference type="ARBA" id="ARBA00011046"/>
    </source>
</evidence>
<evidence type="ECO:0000313" key="7">
    <source>
        <dbReference type="Proteomes" id="UP000434223"/>
    </source>
</evidence>
<dbReference type="Gene3D" id="1.10.4040.10">
    <property type="entry name" value="Penicillinase repressor domain"/>
    <property type="match status" value="1"/>
</dbReference>
<organism evidence="5 8">
    <name type="scientific">Hungatella hathewayi</name>
    <dbReference type="NCBI Taxonomy" id="154046"/>
    <lineage>
        <taxon>Bacteria</taxon>
        <taxon>Bacillati</taxon>
        <taxon>Bacillota</taxon>
        <taxon>Clostridia</taxon>
        <taxon>Lachnospirales</taxon>
        <taxon>Lachnospiraceae</taxon>
        <taxon>Hungatella</taxon>
    </lineage>
</organism>
<dbReference type="GO" id="GO:0003677">
    <property type="term" value="F:DNA binding"/>
    <property type="evidence" value="ECO:0007669"/>
    <property type="project" value="UniProtKB-KW"/>
</dbReference>
<evidence type="ECO:0000256" key="3">
    <source>
        <dbReference type="ARBA" id="ARBA00023125"/>
    </source>
</evidence>
<name>A0A174XJ44_9FIRM</name>
<reference evidence="6 7" key="1">
    <citation type="submission" date="2019-09" db="EMBL/GenBank/DDBJ databases">
        <title>Draft genome sequencing of Hungatella hathewayi 123Y-2.</title>
        <authorList>
            <person name="Lv Q."/>
            <person name="Li S."/>
        </authorList>
    </citation>
    <scope>NUCLEOTIDE SEQUENCE [LARGE SCALE GENOMIC DNA]</scope>
    <source>
        <strain evidence="6 7">123Y-2</strain>
    </source>
</reference>
<dbReference type="SUPFAM" id="SSF46785">
    <property type="entry name" value="Winged helix' DNA-binding domain"/>
    <property type="match status" value="1"/>
</dbReference>
<dbReference type="EMBL" id="WNME01000001">
    <property type="protein sequence ID" value="MUB61972.1"/>
    <property type="molecule type" value="Genomic_DNA"/>
</dbReference>
<reference evidence="5" key="2">
    <citation type="submission" date="2022-01" db="EMBL/GenBank/DDBJ databases">
        <title>Novel bile acid biosynthetic pathways are enriched in the microbiome of centenarians.</title>
        <authorList>
            <person name="Sato Y."/>
            <person name="Atarashi K."/>
            <person name="Plichta R.D."/>
            <person name="Arai Y."/>
            <person name="Sasajima S."/>
            <person name="Kearney M.S."/>
            <person name="Suda W."/>
            <person name="Takeshita K."/>
            <person name="Sasaki T."/>
            <person name="Okamoto S."/>
            <person name="Skelly N.A."/>
            <person name="Okamura Y."/>
            <person name="Vlamakis H."/>
            <person name="Li Y."/>
            <person name="Tanoue T."/>
            <person name="Takei H."/>
            <person name="Nittono H."/>
            <person name="Narushima S."/>
            <person name="Irie J."/>
            <person name="Itoh H."/>
            <person name="Moriya K."/>
            <person name="Sugiura Y."/>
            <person name="Suematsu M."/>
            <person name="Moritoki N."/>
            <person name="Shibata S."/>
            <person name="Littman R.D."/>
            <person name="Fischbach A.M."/>
            <person name="Uwamino Y."/>
            <person name="Inoue T."/>
            <person name="Honda A."/>
            <person name="Hattori M."/>
            <person name="Murai T."/>
            <person name="Xavier J.R."/>
            <person name="Hirose N."/>
            <person name="Honda K."/>
        </authorList>
    </citation>
    <scope>NUCLEOTIDE SEQUENCE</scope>
    <source>
        <strain evidence="5">CE91-St55</strain>
    </source>
</reference>